<evidence type="ECO:0000259" key="2">
    <source>
        <dbReference type="Pfam" id="PF13614"/>
    </source>
</evidence>
<proteinExistence type="predicted"/>
<evidence type="ECO:0000313" key="4">
    <source>
        <dbReference type="Proteomes" id="UP000000657"/>
    </source>
</evidence>
<dbReference type="InterPro" id="IPR025669">
    <property type="entry name" value="AAA_dom"/>
</dbReference>
<name>Q0REG7_FRAAA</name>
<gene>
    <name evidence="3" type="ordered locus">FRAAL5510</name>
</gene>
<dbReference type="Gene3D" id="3.40.50.300">
    <property type="entry name" value="P-loop containing nucleotide triphosphate hydrolases"/>
    <property type="match status" value="1"/>
</dbReference>
<dbReference type="HOGENOM" id="CLU_2665746_0_0_11"/>
<protein>
    <recommendedName>
        <fullName evidence="2">AAA domain-containing protein</fullName>
    </recommendedName>
</protein>
<dbReference type="KEGG" id="fal:FRAAL5510"/>
<evidence type="ECO:0000313" key="3">
    <source>
        <dbReference type="EMBL" id="CAJ64143.1"/>
    </source>
</evidence>
<dbReference type="InterPro" id="IPR027417">
    <property type="entry name" value="P-loop_NTPase"/>
</dbReference>
<evidence type="ECO:0000256" key="1">
    <source>
        <dbReference type="SAM" id="MobiDB-lite"/>
    </source>
</evidence>
<sequence length="75" mass="8200">MREASYDLVLFDCAPNFGVLTRTAIVASNCLLVPSRRIGFPLRRSTTSGNGSIISSASTTTERARQRHGREFLLG</sequence>
<dbReference type="EMBL" id="CT573213">
    <property type="protein sequence ID" value="CAJ64143.1"/>
    <property type="molecule type" value="Genomic_DNA"/>
</dbReference>
<keyword evidence="4" id="KW-1185">Reference proteome</keyword>
<feature type="domain" description="AAA" evidence="2">
    <location>
        <begin position="4"/>
        <end position="36"/>
    </location>
</feature>
<dbReference type="Pfam" id="PF13614">
    <property type="entry name" value="AAA_31"/>
    <property type="match status" value="1"/>
</dbReference>
<reference evidence="3 4" key="1">
    <citation type="journal article" date="2007" name="Genome Res.">
        <title>Genome characteristics of facultatively symbiotic Frankia sp. strains reflect host range and host plant biogeography.</title>
        <authorList>
            <person name="Normand P."/>
            <person name="Lapierre P."/>
            <person name="Tisa L.S."/>
            <person name="Gogarten J.P."/>
            <person name="Alloisio N."/>
            <person name="Bagnarol E."/>
            <person name="Bassi C.A."/>
            <person name="Berry A.M."/>
            <person name="Bickhart D.M."/>
            <person name="Choisne N."/>
            <person name="Couloux A."/>
            <person name="Cournoyer B."/>
            <person name="Cruveiller S."/>
            <person name="Daubin V."/>
            <person name="Demange N."/>
            <person name="Francino M.P."/>
            <person name="Goltsman E."/>
            <person name="Huang Y."/>
            <person name="Kopp O.R."/>
            <person name="Labarre L."/>
            <person name="Lapidus A."/>
            <person name="Lavire C."/>
            <person name="Marechal J."/>
            <person name="Martinez M."/>
            <person name="Mastronunzio J.E."/>
            <person name="Mullin B.C."/>
            <person name="Niemann J."/>
            <person name="Pujic P."/>
            <person name="Rawnsley T."/>
            <person name="Rouy Z."/>
            <person name="Schenowitz C."/>
            <person name="Sellstedt A."/>
            <person name="Tavares F."/>
            <person name="Tomkins J.P."/>
            <person name="Vallenet D."/>
            <person name="Valverde C."/>
            <person name="Wall L.G."/>
            <person name="Wang Y."/>
            <person name="Medigue C."/>
            <person name="Benson D.R."/>
        </authorList>
    </citation>
    <scope>NUCLEOTIDE SEQUENCE [LARGE SCALE GENOMIC DNA]</scope>
    <source>
        <strain evidence="4">DSM 45986 / CECT 9034 / ACN14a</strain>
    </source>
</reference>
<organism evidence="3 4">
    <name type="scientific">Frankia alni (strain DSM 45986 / CECT 9034 / ACN14a)</name>
    <dbReference type="NCBI Taxonomy" id="326424"/>
    <lineage>
        <taxon>Bacteria</taxon>
        <taxon>Bacillati</taxon>
        <taxon>Actinomycetota</taxon>
        <taxon>Actinomycetes</taxon>
        <taxon>Frankiales</taxon>
        <taxon>Frankiaceae</taxon>
        <taxon>Frankia</taxon>
    </lineage>
</organism>
<dbReference type="Proteomes" id="UP000000657">
    <property type="component" value="Chromosome"/>
</dbReference>
<dbReference type="OrthoDB" id="69313at2"/>
<dbReference type="AlphaFoldDB" id="Q0REG7"/>
<feature type="region of interest" description="Disordered" evidence="1">
    <location>
        <begin position="43"/>
        <end position="75"/>
    </location>
</feature>
<dbReference type="STRING" id="326424.FRAAL5510"/>
<accession>Q0REG7</accession>
<feature type="compositionally biased region" description="Low complexity" evidence="1">
    <location>
        <begin position="45"/>
        <end position="61"/>
    </location>
</feature>